<evidence type="ECO:0008006" key="8">
    <source>
        <dbReference type="Google" id="ProtNLM"/>
    </source>
</evidence>
<feature type="transmembrane region" description="Helical" evidence="5">
    <location>
        <begin position="56"/>
        <end position="80"/>
    </location>
</feature>
<dbReference type="GeneID" id="19207043"/>
<dbReference type="AlphaFoldDB" id="A0A5M3N520"/>
<dbReference type="OMA" id="RRKSWIM"/>
<feature type="transmembrane region" description="Helical" evidence="5">
    <location>
        <begin position="191"/>
        <end position="213"/>
    </location>
</feature>
<dbReference type="Pfam" id="PF13000">
    <property type="entry name" value="Acatn"/>
    <property type="match status" value="3"/>
</dbReference>
<organism evidence="6 7">
    <name type="scientific">Coniophora puteana (strain RWD-64-598)</name>
    <name type="common">Brown rot fungus</name>
    <dbReference type="NCBI Taxonomy" id="741705"/>
    <lineage>
        <taxon>Eukaryota</taxon>
        <taxon>Fungi</taxon>
        <taxon>Dikarya</taxon>
        <taxon>Basidiomycota</taxon>
        <taxon>Agaricomycotina</taxon>
        <taxon>Agaricomycetes</taxon>
        <taxon>Agaricomycetidae</taxon>
        <taxon>Boletales</taxon>
        <taxon>Coniophorineae</taxon>
        <taxon>Coniophoraceae</taxon>
        <taxon>Coniophora</taxon>
    </lineage>
</organism>
<dbReference type="EMBL" id="JH711573">
    <property type="protein sequence ID" value="EIW86396.1"/>
    <property type="molecule type" value="Genomic_DNA"/>
</dbReference>
<dbReference type="InterPro" id="IPR036259">
    <property type="entry name" value="MFS_trans_sf"/>
</dbReference>
<comment type="caution">
    <text evidence="6">The sequence shown here is derived from an EMBL/GenBank/DDBJ whole genome shotgun (WGS) entry which is preliminary data.</text>
</comment>
<proteinExistence type="predicted"/>
<dbReference type="PANTHER" id="PTHR12778">
    <property type="entry name" value="SOLUTE CARRIER FAMILY 33 ACETYL-COA TRANSPORTER -RELATED"/>
    <property type="match status" value="1"/>
</dbReference>
<keyword evidence="7" id="KW-1185">Reference proteome</keyword>
<dbReference type="RefSeq" id="XP_007762492.1">
    <property type="nucleotide sequence ID" value="XM_007764302.1"/>
</dbReference>
<keyword evidence="2 5" id="KW-0812">Transmembrane</keyword>
<evidence type="ECO:0000256" key="4">
    <source>
        <dbReference type="ARBA" id="ARBA00023136"/>
    </source>
</evidence>
<gene>
    <name evidence="6" type="ORF">CONPUDRAFT_45049</name>
</gene>
<evidence type="ECO:0000313" key="7">
    <source>
        <dbReference type="Proteomes" id="UP000053558"/>
    </source>
</evidence>
<evidence type="ECO:0000256" key="3">
    <source>
        <dbReference type="ARBA" id="ARBA00022989"/>
    </source>
</evidence>
<dbReference type="PANTHER" id="PTHR12778:SF9">
    <property type="entry name" value="ACETYL-COENZYME A TRANSPORTER 1"/>
    <property type="match status" value="1"/>
</dbReference>
<feature type="transmembrane region" description="Helical" evidence="5">
    <location>
        <begin position="317"/>
        <end position="336"/>
    </location>
</feature>
<dbReference type="KEGG" id="cput:CONPUDRAFT_45049"/>
<keyword evidence="3 5" id="KW-1133">Transmembrane helix</keyword>
<sequence>MRSRPGTDATDSEEVELTLLDEDERSRAALGAGDGYLGSAGEPKTKPMSMRDKRAMALLITLYLIQGVPLGLALGSVPFLLKDHLSYSELGVFSLSNYPYSLKLLWSPIVDSLYFTSIGRRKSWIIPMQLVVGSLMVYISFNVDRLIINPSENLYELTFVFTSLVLLSATQGSTILSGWALTLLSQDNLSYASTCQTIGLTTGYFASFTVFLALNSETFCDKWGIPQLTLSTYLKFCGLLCFAVTFWLIFFQKEGKESLDESEMTVSATYKTIWNICKLPHIRSLIVVHCLGKLAFQANESVTQLKMIEKGLGREDLAITVLIDFPFQIIGGWLAANWSRGDKPLRPWIIAFWPRLALALVSTLIVYYFPSPPISYGFFTFLVIQTVVQSFASNVQFVGISAFHTRISDPLIGGTYMTLLNTFSNFGGTWPKYFILKGVDLMSESVCQVKDADSDLLVKASECVSEHGKSLCADIGGECITEGDGYYWISAICMTFGVIFVVSYIIPTARRLQALPVHRWRISSE</sequence>
<evidence type="ECO:0000256" key="1">
    <source>
        <dbReference type="ARBA" id="ARBA00004141"/>
    </source>
</evidence>
<keyword evidence="4 5" id="KW-0472">Membrane</keyword>
<evidence type="ECO:0000313" key="6">
    <source>
        <dbReference type="EMBL" id="EIW86396.1"/>
    </source>
</evidence>
<dbReference type="FunFam" id="1.20.1250.20:FF:000289">
    <property type="entry name" value="Acetyl-coenzyme A transporter 1"/>
    <property type="match status" value="1"/>
</dbReference>
<accession>A0A5M3N520</accession>
<name>A0A5M3N520_CONPW</name>
<dbReference type="GO" id="GO:0035348">
    <property type="term" value="P:acetyl-CoA transmembrane transport"/>
    <property type="evidence" value="ECO:0007669"/>
    <property type="project" value="InterPro"/>
</dbReference>
<evidence type="ECO:0000256" key="2">
    <source>
        <dbReference type="ARBA" id="ARBA00022692"/>
    </source>
</evidence>
<dbReference type="InterPro" id="IPR024371">
    <property type="entry name" value="AcetylCoA_trans_1-like"/>
</dbReference>
<feature type="transmembrane region" description="Helical" evidence="5">
    <location>
        <begin position="486"/>
        <end position="506"/>
    </location>
</feature>
<dbReference type="GO" id="GO:0016020">
    <property type="term" value="C:membrane"/>
    <property type="evidence" value="ECO:0007669"/>
    <property type="project" value="UniProtKB-SubCell"/>
</dbReference>
<evidence type="ECO:0000256" key="5">
    <source>
        <dbReference type="SAM" id="Phobius"/>
    </source>
</evidence>
<dbReference type="SUPFAM" id="SSF103473">
    <property type="entry name" value="MFS general substrate transporter"/>
    <property type="match status" value="1"/>
</dbReference>
<dbReference type="GO" id="GO:0008521">
    <property type="term" value="F:acetyl-CoA transmembrane transporter activity"/>
    <property type="evidence" value="ECO:0007669"/>
    <property type="project" value="InterPro"/>
</dbReference>
<feature type="transmembrane region" description="Helical" evidence="5">
    <location>
        <begin position="124"/>
        <end position="141"/>
    </location>
</feature>
<feature type="transmembrane region" description="Helical" evidence="5">
    <location>
        <begin position="161"/>
        <end position="184"/>
    </location>
</feature>
<reference evidence="7" key="1">
    <citation type="journal article" date="2012" name="Science">
        <title>The Paleozoic origin of enzymatic lignin decomposition reconstructed from 31 fungal genomes.</title>
        <authorList>
            <person name="Floudas D."/>
            <person name="Binder M."/>
            <person name="Riley R."/>
            <person name="Barry K."/>
            <person name="Blanchette R.A."/>
            <person name="Henrissat B."/>
            <person name="Martinez A.T."/>
            <person name="Otillar R."/>
            <person name="Spatafora J.W."/>
            <person name="Yadav J.S."/>
            <person name="Aerts A."/>
            <person name="Benoit I."/>
            <person name="Boyd A."/>
            <person name="Carlson A."/>
            <person name="Copeland A."/>
            <person name="Coutinho P.M."/>
            <person name="de Vries R.P."/>
            <person name="Ferreira P."/>
            <person name="Findley K."/>
            <person name="Foster B."/>
            <person name="Gaskell J."/>
            <person name="Glotzer D."/>
            <person name="Gorecki P."/>
            <person name="Heitman J."/>
            <person name="Hesse C."/>
            <person name="Hori C."/>
            <person name="Igarashi K."/>
            <person name="Jurgens J.A."/>
            <person name="Kallen N."/>
            <person name="Kersten P."/>
            <person name="Kohler A."/>
            <person name="Kuees U."/>
            <person name="Kumar T.K.A."/>
            <person name="Kuo A."/>
            <person name="LaButti K."/>
            <person name="Larrondo L.F."/>
            <person name="Lindquist E."/>
            <person name="Ling A."/>
            <person name="Lombard V."/>
            <person name="Lucas S."/>
            <person name="Lundell T."/>
            <person name="Martin R."/>
            <person name="McLaughlin D.J."/>
            <person name="Morgenstern I."/>
            <person name="Morin E."/>
            <person name="Murat C."/>
            <person name="Nagy L.G."/>
            <person name="Nolan M."/>
            <person name="Ohm R.A."/>
            <person name="Patyshakuliyeva A."/>
            <person name="Rokas A."/>
            <person name="Ruiz-Duenas F.J."/>
            <person name="Sabat G."/>
            <person name="Salamov A."/>
            <person name="Samejima M."/>
            <person name="Schmutz J."/>
            <person name="Slot J.C."/>
            <person name="St John F."/>
            <person name="Stenlid J."/>
            <person name="Sun H."/>
            <person name="Sun S."/>
            <person name="Syed K."/>
            <person name="Tsang A."/>
            <person name="Wiebenga A."/>
            <person name="Young D."/>
            <person name="Pisabarro A."/>
            <person name="Eastwood D.C."/>
            <person name="Martin F."/>
            <person name="Cullen D."/>
            <person name="Grigoriev I.V."/>
            <person name="Hibbett D.S."/>
        </authorList>
    </citation>
    <scope>NUCLEOTIDE SEQUENCE [LARGE SCALE GENOMIC DNA]</scope>
    <source>
        <strain evidence="7">RWD-64-598 SS2</strain>
    </source>
</reference>
<feature type="transmembrane region" description="Helical" evidence="5">
    <location>
        <begin position="233"/>
        <end position="251"/>
    </location>
</feature>
<comment type="subcellular location">
    <subcellularLocation>
        <location evidence="1">Membrane</location>
        <topology evidence="1">Multi-pass membrane protein</topology>
    </subcellularLocation>
</comment>
<dbReference type="OrthoDB" id="6415790at2759"/>
<feature type="transmembrane region" description="Helical" evidence="5">
    <location>
        <begin position="376"/>
        <end position="403"/>
    </location>
</feature>
<dbReference type="Proteomes" id="UP000053558">
    <property type="component" value="Unassembled WGS sequence"/>
</dbReference>
<feature type="transmembrane region" description="Helical" evidence="5">
    <location>
        <begin position="348"/>
        <end position="369"/>
    </location>
</feature>
<protein>
    <recommendedName>
        <fullName evidence="8">MFS general substrate transporter</fullName>
    </recommendedName>
</protein>
<dbReference type="InterPro" id="IPR004752">
    <property type="entry name" value="AmpG_permease/AT-1"/>
</dbReference>